<dbReference type="RefSeq" id="WP_118768245.1">
    <property type="nucleotide sequence ID" value="NZ_QWKP01000217.1"/>
</dbReference>
<dbReference type="Gene3D" id="2.60.40.230">
    <property type="entry name" value="Neocarzinostatin-like"/>
    <property type="match status" value="1"/>
</dbReference>
<keyword evidence="1" id="KW-0472">Membrane</keyword>
<dbReference type="Proteomes" id="UP000283374">
    <property type="component" value="Unassembled WGS sequence"/>
</dbReference>
<keyword evidence="2" id="KW-0732">Signal</keyword>
<proteinExistence type="predicted"/>
<organism evidence="3 4">
    <name type="scientific">Cellulomonas rhizosphaerae</name>
    <dbReference type="NCBI Taxonomy" id="2293719"/>
    <lineage>
        <taxon>Bacteria</taxon>
        <taxon>Bacillati</taxon>
        <taxon>Actinomycetota</taxon>
        <taxon>Actinomycetes</taxon>
        <taxon>Micrococcales</taxon>
        <taxon>Cellulomonadaceae</taxon>
        <taxon>Cellulomonas</taxon>
    </lineage>
</organism>
<evidence type="ECO:0000256" key="2">
    <source>
        <dbReference type="SAM" id="SignalP"/>
    </source>
</evidence>
<keyword evidence="1" id="KW-0812">Transmembrane</keyword>
<evidence type="ECO:0000313" key="3">
    <source>
        <dbReference type="EMBL" id="RHA38070.1"/>
    </source>
</evidence>
<evidence type="ECO:0008006" key="5">
    <source>
        <dbReference type="Google" id="ProtNLM"/>
    </source>
</evidence>
<gene>
    <name evidence="3" type="ORF">D1825_15115</name>
</gene>
<name>A0A413RIC9_9CELL</name>
<accession>A0A413RIC9</accession>
<sequence length="375" mass="37174">MRPLARVAALMAAVAVTVVTLAAPAQASPRVTITNAAGTAQADSTYSTTVSVSGAGFQSVKGGFGGIYVFFGWVDDPSGGSWRPSKGGATGADYLYVPDSESKDNGGFQRFVAFPGSDTASSANGGTVKADGTWSTKLTIPGPTFQAADRSGKVVEVDCRTKPCGVITIGAHGVVNPSNESFTRVTFADLSAAEPAATTAQTAAAAPTGAPAAVAEKPSVASTVPATLGVDQTTIVVGRVLGFMGQGFTPGEQVLGSLVGGQAAVGPLTAGAQGEVAGVLQLPATLRAGTQALTLTGAASGKKAQVEFTAIADPVEAAAAANAQDEAGAGTSPVAIAVLVAALAMLWFVVAALVAGRRRRRAAAVQARTPAEARS</sequence>
<protein>
    <recommendedName>
        <fullName evidence="5">Htaa domain-containing protein</fullName>
    </recommendedName>
</protein>
<comment type="caution">
    <text evidence="3">The sequence shown here is derived from an EMBL/GenBank/DDBJ whole genome shotgun (WGS) entry which is preliminary data.</text>
</comment>
<dbReference type="AlphaFoldDB" id="A0A413RIC9"/>
<feature type="chain" id="PRO_5019030000" description="Htaa domain-containing protein" evidence="2">
    <location>
        <begin position="28"/>
        <end position="375"/>
    </location>
</feature>
<feature type="signal peptide" evidence="2">
    <location>
        <begin position="1"/>
        <end position="27"/>
    </location>
</feature>
<evidence type="ECO:0000256" key="1">
    <source>
        <dbReference type="SAM" id="Phobius"/>
    </source>
</evidence>
<feature type="transmembrane region" description="Helical" evidence="1">
    <location>
        <begin position="334"/>
        <end position="355"/>
    </location>
</feature>
<evidence type="ECO:0000313" key="4">
    <source>
        <dbReference type="Proteomes" id="UP000283374"/>
    </source>
</evidence>
<reference evidence="3 4" key="1">
    <citation type="submission" date="2018-08" db="EMBL/GenBank/DDBJ databases">
        <title>Cellulomonas rhizosphaerae sp. nov., a novel actinomycete isolated from soil.</title>
        <authorList>
            <person name="Tian Y."/>
        </authorList>
    </citation>
    <scope>NUCLEOTIDE SEQUENCE [LARGE SCALE GENOMIC DNA]</scope>
    <source>
        <strain evidence="3 4">NEAU-TCZ24</strain>
    </source>
</reference>
<dbReference type="EMBL" id="QWKP01000217">
    <property type="protein sequence ID" value="RHA38070.1"/>
    <property type="molecule type" value="Genomic_DNA"/>
</dbReference>
<keyword evidence="4" id="KW-1185">Reference proteome</keyword>
<keyword evidence="1" id="KW-1133">Transmembrane helix</keyword>
<dbReference type="OrthoDB" id="4775562at2"/>